<keyword evidence="1" id="KW-0472">Membrane</keyword>
<evidence type="ECO:0000313" key="3">
    <source>
        <dbReference type="Proteomes" id="UP001169764"/>
    </source>
</evidence>
<dbReference type="EMBL" id="JAUOTP010000001">
    <property type="protein sequence ID" value="MDO6413397.1"/>
    <property type="molecule type" value="Genomic_DNA"/>
</dbReference>
<organism evidence="2 3">
    <name type="scientific">Sphingomonas natans</name>
    <dbReference type="NCBI Taxonomy" id="3063330"/>
    <lineage>
        <taxon>Bacteria</taxon>
        <taxon>Pseudomonadati</taxon>
        <taxon>Pseudomonadota</taxon>
        <taxon>Alphaproteobacteria</taxon>
        <taxon>Sphingomonadales</taxon>
        <taxon>Sphingomonadaceae</taxon>
        <taxon>Sphingomonas</taxon>
    </lineage>
</organism>
<keyword evidence="1" id="KW-1133">Transmembrane helix</keyword>
<feature type="transmembrane region" description="Helical" evidence="1">
    <location>
        <begin position="12"/>
        <end position="31"/>
    </location>
</feature>
<evidence type="ECO:0000256" key="1">
    <source>
        <dbReference type="SAM" id="Phobius"/>
    </source>
</evidence>
<dbReference type="Proteomes" id="UP001169764">
    <property type="component" value="Unassembled WGS sequence"/>
</dbReference>
<protein>
    <submittedName>
        <fullName evidence="2">Uncharacterized protein</fullName>
    </submittedName>
</protein>
<gene>
    <name evidence="2" type="ORF">Q4F19_03290</name>
</gene>
<evidence type="ECO:0000313" key="2">
    <source>
        <dbReference type="EMBL" id="MDO6413397.1"/>
    </source>
</evidence>
<sequence length="93" mass="9954">MAENGGEGHRQIVVIGAIAMPCLSLSVAPNVGGRMARMRYGADRSARMAEAMQVLCLRSDIALNSQPSGCLPHIAIMMTADEQPPWSKFLANL</sequence>
<keyword evidence="3" id="KW-1185">Reference proteome</keyword>
<keyword evidence="1" id="KW-0812">Transmembrane</keyword>
<proteinExistence type="predicted"/>
<reference evidence="2" key="1">
    <citation type="submission" date="2023-07" db="EMBL/GenBank/DDBJ databases">
        <authorList>
            <person name="Kim M."/>
        </authorList>
    </citation>
    <scope>NUCLEOTIDE SEQUENCE</scope>
    <source>
        <strain evidence="2">BIUV-7</strain>
    </source>
</reference>
<comment type="caution">
    <text evidence="2">The sequence shown here is derived from an EMBL/GenBank/DDBJ whole genome shotgun (WGS) entry which is preliminary data.</text>
</comment>
<name>A0ABT8Y5X2_9SPHN</name>
<accession>A0ABT8Y5X2</accession>